<evidence type="ECO:0000313" key="2">
    <source>
        <dbReference type="Proteomes" id="UP000185812"/>
    </source>
</evidence>
<keyword evidence="2" id="KW-1185">Reference proteome</keyword>
<name>A0A1M6PZ13_9BACT</name>
<dbReference type="PANTHER" id="PTHR31891">
    <property type="entry name" value="FORMAMIDASE C869.04-RELATED"/>
    <property type="match status" value="1"/>
</dbReference>
<dbReference type="PANTHER" id="PTHR31891:SF1">
    <property type="entry name" value="FORMAMIDASE C869.04-RELATED"/>
    <property type="match status" value="1"/>
</dbReference>
<gene>
    <name evidence="1" type="ORF">SAMN04488087_0391</name>
</gene>
<protein>
    <submittedName>
        <fullName evidence="1">Formamidase</fullName>
    </submittedName>
</protein>
<dbReference type="OrthoDB" id="9811740at2"/>
<dbReference type="InterPro" id="IPR004304">
    <property type="entry name" value="FmdA_AmdA"/>
</dbReference>
<accession>A0A1M6PZ13</accession>
<organism evidence="1 2">
    <name type="scientific">Rhodothermus profundi</name>
    <dbReference type="NCBI Taxonomy" id="633813"/>
    <lineage>
        <taxon>Bacteria</taxon>
        <taxon>Pseudomonadati</taxon>
        <taxon>Rhodothermota</taxon>
        <taxon>Rhodothermia</taxon>
        <taxon>Rhodothermales</taxon>
        <taxon>Rhodothermaceae</taxon>
        <taxon>Rhodothermus</taxon>
    </lineage>
</organism>
<proteinExistence type="predicted"/>
<dbReference type="Gene3D" id="2.60.120.580">
    <property type="entry name" value="Acetamidase/Formamidase-like domains"/>
    <property type="match status" value="2"/>
</dbReference>
<dbReference type="GO" id="GO:0016811">
    <property type="term" value="F:hydrolase activity, acting on carbon-nitrogen (but not peptide) bonds, in linear amides"/>
    <property type="evidence" value="ECO:0007669"/>
    <property type="project" value="InterPro"/>
</dbReference>
<dbReference type="EMBL" id="FRAU01000001">
    <property type="protein sequence ID" value="SHK13106.1"/>
    <property type="molecule type" value="Genomic_DNA"/>
</dbReference>
<dbReference type="Pfam" id="PF03069">
    <property type="entry name" value="FmdA_AmdA"/>
    <property type="match status" value="1"/>
</dbReference>
<evidence type="ECO:0000313" key="1">
    <source>
        <dbReference type="EMBL" id="SHK13106.1"/>
    </source>
</evidence>
<dbReference type="STRING" id="633813.SAMN04488087_0391"/>
<reference evidence="2" key="1">
    <citation type="submission" date="2016-11" db="EMBL/GenBank/DDBJ databases">
        <authorList>
            <person name="Varghese N."/>
            <person name="Submissions S."/>
        </authorList>
    </citation>
    <scope>NUCLEOTIDE SEQUENCE [LARGE SCALE GENOMIC DNA]</scope>
    <source>
        <strain evidence="2">DSM 22212</strain>
    </source>
</reference>
<dbReference type="AlphaFoldDB" id="A0A1M6PZ13"/>
<sequence length="443" mass="47158">MQVTETPKAAVTEARRTVVVNEFTDGILDPEAPMLGPVVNGGTIIANTAPGCWGPMITPRLRGAHEVTRPVYVEGAEPGDALVIRIRDITVTSMATASGHDRWVEGHYLGDPYVAARCPQCGELYPETVVEGIGPEAVRCARCGTPVTPFQFVHGYTVVFDETRQVGVTVAQETAEQLARQAAQVMALPDRSVQHPIVLYAPHDLVGVAVRLRPFLGQLGTTPAVRMPDSHNAGDFGAALIGAPHEYALTAEELEKRTDGHMDIDAVRAGAILLAPVKVPGAGVYLGDMHALQGDGEIAGHTMDVSGTVTLQVEVLKGRTLEGPVLFPLPEDLPPLARPLTEEEKARARALARRWGLSDLEESAPISVIGTGPDLNTATEVGLQRAARLLDMSVAEVRNRATITGAIEIGRHPGVIQVTFLAPLSKLEAAGLLPFVREQYGIG</sequence>
<dbReference type="Proteomes" id="UP000185812">
    <property type="component" value="Unassembled WGS sequence"/>
</dbReference>
<dbReference type="RefSeq" id="WP_072714265.1">
    <property type="nucleotide sequence ID" value="NZ_FRAU01000001.1"/>
</dbReference>
<dbReference type="SUPFAM" id="SSF141130">
    <property type="entry name" value="Acetamidase/Formamidase-like"/>
    <property type="match status" value="1"/>
</dbReference>